<organism evidence="1 2">
    <name type="scientific">Polynucleobacter victoriensis</name>
    <dbReference type="NCBI Taxonomy" id="2049319"/>
    <lineage>
        <taxon>Bacteria</taxon>
        <taxon>Pseudomonadati</taxon>
        <taxon>Pseudomonadota</taxon>
        <taxon>Betaproteobacteria</taxon>
        <taxon>Burkholderiales</taxon>
        <taxon>Burkholderiaceae</taxon>
        <taxon>Polynucleobacter</taxon>
    </lineage>
</organism>
<dbReference type="Pfam" id="PF14375">
    <property type="entry name" value="Cys_rich_CWC"/>
    <property type="match status" value="1"/>
</dbReference>
<sequence>MSTVQTCPKCSTTFTCGVAQGQSHCWCMDLPTIPKEIISQEISKTGGDAEGCLCPACLKALAKAAKLITD</sequence>
<dbReference type="InterPro" id="IPR032720">
    <property type="entry name" value="Cys_rich_CWC"/>
</dbReference>
<gene>
    <name evidence="1" type="ORF">SAMN06295916_1429</name>
</gene>
<dbReference type="Proteomes" id="UP000197215">
    <property type="component" value="Unassembled WGS sequence"/>
</dbReference>
<name>A0A212U1C9_9BURK</name>
<accession>A0A212U1C9</accession>
<evidence type="ECO:0000313" key="2">
    <source>
        <dbReference type="Proteomes" id="UP000197215"/>
    </source>
</evidence>
<dbReference type="AlphaFoldDB" id="A0A212U1C9"/>
<proteinExistence type="predicted"/>
<evidence type="ECO:0000313" key="1">
    <source>
        <dbReference type="EMBL" id="SNC71936.1"/>
    </source>
</evidence>
<dbReference type="OrthoDB" id="331868at2"/>
<dbReference type="EMBL" id="FYEX01000002">
    <property type="protein sequence ID" value="SNC71936.1"/>
    <property type="molecule type" value="Genomic_DNA"/>
</dbReference>
<reference evidence="1 2" key="1">
    <citation type="submission" date="2017-06" db="EMBL/GenBank/DDBJ databases">
        <authorList>
            <person name="Kim H.J."/>
            <person name="Triplett B.A."/>
        </authorList>
    </citation>
    <scope>NUCLEOTIDE SEQUENCE [LARGE SCALE GENOMIC DNA]</scope>
    <source>
        <strain evidence="1 2">MWH-VicM1</strain>
    </source>
</reference>
<protein>
    <submittedName>
        <fullName evidence="1">Cysteine-rich CWC</fullName>
    </submittedName>
</protein>
<keyword evidence="2" id="KW-1185">Reference proteome</keyword>
<dbReference type="RefSeq" id="WP_088813369.1">
    <property type="nucleotide sequence ID" value="NZ_FYEX01000002.1"/>
</dbReference>